<dbReference type="InterPro" id="IPR000326">
    <property type="entry name" value="PAP2/HPO"/>
</dbReference>
<keyword evidence="1" id="KW-1133">Transmembrane helix</keyword>
<accession>A0A2D2DN84</accession>
<reference evidence="3" key="1">
    <citation type="submission" date="2017-10" db="EMBL/GenBank/DDBJ databases">
        <title>Massilia psychrophilum sp. nov., a novel purple-pigmented bacterium isolated from Tianshan glacier, Xinjiang Municipality, China.</title>
        <authorList>
            <person name="Wang H."/>
        </authorList>
    </citation>
    <scope>NUCLEOTIDE SEQUENCE [LARGE SCALE GENOMIC DNA]</scope>
    <source>
        <strain evidence="3">B2</strain>
    </source>
</reference>
<dbReference type="KEGG" id="mass:CR152_19230"/>
<evidence type="ECO:0000256" key="1">
    <source>
        <dbReference type="SAM" id="Phobius"/>
    </source>
</evidence>
<evidence type="ECO:0000313" key="4">
    <source>
        <dbReference type="Proteomes" id="UP000229897"/>
    </source>
</evidence>
<dbReference type="PANTHER" id="PTHR14969">
    <property type="entry name" value="SPHINGOSINE-1-PHOSPHATE PHOSPHOHYDROLASE"/>
    <property type="match status" value="1"/>
</dbReference>
<feature type="domain" description="Phosphatidic acid phosphatase type 2/haloperoxidase" evidence="2">
    <location>
        <begin position="87"/>
        <end position="195"/>
    </location>
</feature>
<dbReference type="SMART" id="SM00014">
    <property type="entry name" value="acidPPc"/>
    <property type="match status" value="1"/>
</dbReference>
<protein>
    <submittedName>
        <fullName evidence="3">Phosphatase PAP2 family protein</fullName>
    </submittedName>
</protein>
<dbReference type="EMBL" id="CP024608">
    <property type="protein sequence ID" value="ATQ76422.1"/>
    <property type="molecule type" value="Genomic_DNA"/>
</dbReference>
<dbReference type="Gene3D" id="1.20.144.10">
    <property type="entry name" value="Phosphatidic acid phosphatase type 2/haloperoxidase"/>
    <property type="match status" value="1"/>
</dbReference>
<keyword evidence="1" id="KW-0812">Transmembrane</keyword>
<sequence length="201" mass="21936">MSLPFRRSKQSQTSETIVLEPAGRWRCTLVRAGRLELIIVQRIAPLARYRIVRFTTNIINLLGNGWVYAPLAAAIFFSQIRNPVAVLQAALLSTLIGHLFYRTLKRRVARLRPFDRDPTLQSLTKVLDKYSFPSGHCMTLTTALVPIAHAAPAAIPIAVGALALLALCRLIAAHHYPSDVLAGIGLGAAIAIPVSAWLMPA</sequence>
<feature type="transmembrane region" description="Helical" evidence="1">
    <location>
        <begin position="83"/>
        <end position="101"/>
    </location>
</feature>
<dbReference type="Proteomes" id="UP000229897">
    <property type="component" value="Chromosome"/>
</dbReference>
<dbReference type="SUPFAM" id="SSF48317">
    <property type="entry name" value="Acid phosphatase/Vanadium-dependent haloperoxidase"/>
    <property type="match status" value="1"/>
</dbReference>
<feature type="transmembrane region" description="Helical" evidence="1">
    <location>
        <begin position="153"/>
        <end position="174"/>
    </location>
</feature>
<dbReference type="CDD" id="cd01610">
    <property type="entry name" value="PAP2_like"/>
    <property type="match status" value="1"/>
</dbReference>
<name>A0A2D2DN84_9BURK</name>
<dbReference type="InterPro" id="IPR036938">
    <property type="entry name" value="PAP2/HPO_sf"/>
</dbReference>
<keyword evidence="1" id="KW-0472">Membrane</keyword>
<evidence type="ECO:0000313" key="3">
    <source>
        <dbReference type="EMBL" id="ATQ76422.1"/>
    </source>
</evidence>
<keyword evidence="4" id="KW-1185">Reference proteome</keyword>
<feature type="transmembrane region" description="Helical" evidence="1">
    <location>
        <begin position="58"/>
        <end position="77"/>
    </location>
</feature>
<dbReference type="Pfam" id="PF01569">
    <property type="entry name" value="PAP2"/>
    <property type="match status" value="1"/>
</dbReference>
<organism evidence="3 4">
    <name type="scientific">Massilia violaceinigra</name>
    <dbReference type="NCBI Taxonomy" id="2045208"/>
    <lineage>
        <taxon>Bacteria</taxon>
        <taxon>Pseudomonadati</taxon>
        <taxon>Pseudomonadota</taxon>
        <taxon>Betaproteobacteria</taxon>
        <taxon>Burkholderiales</taxon>
        <taxon>Oxalobacteraceae</taxon>
        <taxon>Telluria group</taxon>
        <taxon>Massilia</taxon>
    </lineage>
</organism>
<dbReference type="AlphaFoldDB" id="A0A2D2DN84"/>
<proteinExistence type="predicted"/>
<gene>
    <name evidence="3" type="ORF">CR152_19230</name>
</gene>
<dbReference type="PANTHER" id="PTHR14969:SF13">
    <property type="entry name" value="AT30094P"/>
    <property type="match status" value="1"/>
</dbReference>
<evidence type="ECO:0000259" key="2">
    <source>
        <dbReference type="SMART" id="SM00014"/>
    </source>
</evidence>
<feature type="transmembrane region" description="Helical" evidence="1">
    <location>
        <begin position="180"/>
        <end position="199"/>
    </location>
</feature>